<proteinExistence type="predicted"/>
<gene>
    <name evidence="1" type="ORF">FHT02_004340</name>
</gene>
<sequence length="46" mass="5130">MPVGCPELPQDRGTRDGFEVLIYRWKSNRPRNIHIVPVAISALGGI</sequence>
<reference evidence="1 2" key="1">
    <citation type="submission" date="2020-08" db="EMBL/GenBank/DDBJ databases">
        <title>Genomic Encyclopedia of Type Strains, Phase IV (KMG-IV): sequencing the most valuable type-strain genomes for metagenomic binning, comparative biology and taxonomic classification.</title>
        <authorList>
            <person name="Goeker M."/>
        </authorList>
    </citation>
    <scope>NUCLEOTIDE SEQUENCE [LARGE SCALE GENOMIC DNA]</scope>
    <source>
        <strain evidence="1 2">DSM 26736</strain>
    </source>
</reference>
<accession>A0A840YTT8</accession>
<protein>
    <submittedName>
        <fullName evidence="1">Uncharacterized protein</fullName>
    </submittedName>
</protein>
<evidence type="ECO:0000313" key="1">
    <source>
        <dbReference type="EMBL" id="MBB5713078.1"/>
    </source>
</evidence>
<comment type="caution">
    <text evidence="1">The sequence shown here is derived from an EMBL/GenBank/DDBJ whole genome shotgun (WGS) entry which is preliminary data.</text>
</comment>
<name>A0A840YTT8_9SPHN</name>
<evidence type="ECO:0000313" key="2">
    <source>
        <dbReference type="Proteomes" id="UP000527143"/>
    </source>
</evidence>
<dbReference type="AlphaFoldDB" id="A0A840YTT8"/>
<dbReference type="Proteomes" id="UP000527143">
    <property type="component" value="Unassembled WGS sequence"/>
</dbReference>
<keyword evidence="2" id="KW-1185">Reference proteome</keyword>
<organism evidence="1 2">
    <name type="scientific">Sphingomonas xinjiangensis</name>
    <dbReference type="NCBI Taxonomy" id="643568"/>
    <lineage>
        <taxon>Bacteria</taxon>
        <taxon>Pseudomonadati</taxon>
        <taxon>Pseudomonadota</taxon>
        <taxon>Alphaproteobacteria</taxon>
        <taxon>Sphingomonadales</taxon>
        <taxon>Sphingomonadaceae</taxon>
        <taxon>Sphingomonas</taxon>
    </lineage>
</organism>
<dbReference type="EMBL" id="JACIJF010000041">
    <property type="protein sequence ID" value="MBB5713078.1"/>
    <property type="molecule type" value="Genomic_DNA"/>
</dbReference>